<organism evidence="6 7">
    <name type="scientific">Paractinoplanes hotanensis</name>
    <dbReference type="NCBI Taxonomy" id="2906497"/>
    <lineage>
        <taxon>Bacteria</taxon>
        <taxon>Bacillati</taxon>
        <taxon>Actinomycetota</taxon>
        <taxon>Actinomycetes</taxon>
        <taxon>Micromonosporales</taxon>
        <taxon>Micromonosporaceae</taxon>
        <taxon>Paractinoplanes</taxon>
    </lineage>
</organism>
<keyword evidence="2 4" id="KW-0238">DNA-binding</keyword>
<protein>
    <submittedName>
        <fullName evidence="6">TetR/AcrR family transcriptional regulator</fullName>
    </submittedName>
</protein>
<reference evidence="6 7" key="1">
    <citation type="submission" date="2022-06" db="EMBL/GenBank/DDBJ databases">
        <title>Actinoplanes abujensis sp. nov., isolated from Nigerian arid soil.</title>
        <authorList>
            <person name="Ding P."/>
        </authorList>
    </citation>
    <scope>NUCLEOTIDE SEQUENCE [LARGE SCALE GENOMIC DNA]</scope>
    <source>
        <strain evidence="7">TRM88002</strain>
    </source>
</reference>
<dbReference type="SUPFAM" id="SSF48498">
    <property type="entry name" value="Tetracyclin repressor-like, C-terminal domain"/>
    <property type="match status" value="1"/>
</dbReference>
<dbReference type="SUPFAM" id="SSF46689">
    <property type="entry name" value="Homeodomain-like"/>
    <property type="match status" value="1"/>
</dbReference>
<dbReference type="InterPro" id="IPR036271">
    <property type="entry name" value="Tet_transcr_reg_TetR-rel_C_sf"/>
</dbReference>
<evidence type="ECO:0000313" key="7">
    <source>
        <dbReference type="Proteomes" id="UP001523216"/>
    </source>
</evidence>
<dbReference type="Pfam" id="PF00440">
    <property type="entry name" value="TetR_N"/>
    <property type="match status" value="1"/>
</dbReference>
<proteinExistence type="predicted"/>
<dbReference type="RefSeq" id="WP_251800025.1">
    <property type="nucleotide sequence ID" value="NZ_JAMQOL010000030.1"/>
</dbReference>
<feature type="DNA-binding region" description="H-T-H motif" evidence="4">
    <location>
        <begin position="44"/>
        <end position="63"/>
    </location>
</feature>
<gene>
    <name evidence="6" type="ORF">LXN57_21820</name>
</gene>
<evidence type="ECO:0000256" key="1">
    <source>
        <dbReference type="ARBA" id="ARBA00023015"/>
    </source>
</evidence>
<dbReference type="InterPro" id="IPR009057">
    <property type="entry name" value="Homeodomain-like_sf"/>
</dbReference>
<evidence type="ECO:0000256" key="4">
    <source>
        <dbReference type="PROSITE-ProRule" id="PRU00335"/>
    </source>
</evidence>
<dbReference type="InterPro" id="IPR050109">
    <property type="entry name" value="HTH-type_TetR-like_transc_reg"/>
</dbReference>
<evidence type="ECO:0000313" key="6">
    <source>
        <dbReference type="EMBL" id="MCM4080221.1"/>
    </source>
</evidence>
<accession>A0ABT0Y2H7</accession>
<keyword evidence="3" id="KW-0804">Transcription</keyword>
<dbReference type="PROSITE" id="PS50977">
    <property type="entry name" value="HTH_TETR_2"/>
    <property type="match status" value="1"/>
</dbReference>
<dbReference type="Pfam" id="PF16859">
    <property type="entry name" value="TetR_C_11"/>
    <property type="match status" value="1"/>
</dbReference>
<name>A0ABT0Y2H7_9ACTN</name>
<dbReference type="Gene3D" id="1.10.10.60">
    <property type="entry name" value="Homeodomain-like"/>
    <property type="match status" value="1"/>
</dbReference>
<dbReference type="InterPro" id="IPR011075">
    <property type="entry name" value="TetR_C"/>
</dbReference>
<dbReference type="PANTHER" id="PTHR30055:SF148">
    <property type="entry name" value="TETR-FAMILY TRANSCRIPTIONAL REGULATOR"/>
    <property type="match status" value="1"/>
</dbReference>
<sequence length="201" mass="21605">MTTAPLAGQERKAPGRPRNALADSAILHAVLDLLSEGQTVAAISIEAVAAKAGVGKATIYRRWANKEALIIDAVAALKGPVPELAGESVRDDLVTLIKANRSNQHHNYGKVTACLMPELMRDDQIMAGYQAVIEPRREVMRGVLRRGIETGELRSDLDVELTLLMLVGPNMLNGLFAQQPRVPREGFAEALVDAVLRGAAP</sequence>
<feature type="domain" description="HTH tetR-type" evidence="5">
    <location>
        <begin position="20"/>
        <end position="81"/>
    </location>
</feature>
<dbReference type="InterPro" id="IPR001647">
    <property type="entry name" value="HTH_TetR"/>
</dbReference>
<dbReference type="Gene3D" id="1.10.357.10">
    <property type="entry name" value="Tetracycline Repressor, domain 2"/>
    <property type="match status" value="1"/>
</dbReference>
<dbReference type="EMBL" id="JAMQOL010000030">
    <property type="protein sequence ID" value="MCM4080221.1"/>
    <property type="molecule type" value="Genomic_DNA"/>
</dbReference>
<keyword evidence="7" id="KW-1185">Reference proteome</keyword>
<dbReference type="Proteomes" id="UP001523216">
    <property type="component" value="Unassembled WGS sequence"/>
</dbReference>
<dbReference type="PANTHER" id="PTHR30055">
    <property type="entry name" value="HTH-TYPE TRANSCRIPTIONAL REGULATOR RUTR"/>
    <property type="match status" value="1"/>
</dbReference>
<comment type="caution">
    <text evidence="6">The sequence shown here is derived from an EMBL/GenBank/DDBJ whole genome shotgun (WGS) entry which is preliminary data.</text>
</comment>
<evidence type="ECO:0000256" key="3">
    <source>
        <dbReference type="ARBA" id="ARBA00023163"/>
    </source>
</evidence>
<evidence type="ECO:0000256" key="2">
    <source>
        <dbReference type="ARBA" id="ARBA00023125"/>
    </source>
</evidence>
<keyword evidence="1" id="KW-0805">Transcription regulation</keyword>
<evidence type="ECO:0000259" key="5">
    <source>
        <dbReference type="PROSITE" id="PS50977"/>
    </source>
</evidence>